<dbReference type="InterPro" id="IPR032675">
    <property type="entry name" value="LRR_dom_sf"/>
</dbReference>
<dbReference type="SUPFAM" id="SSF52058">
    <property type="entry name" value="L domain-like"/>
    <property type="match status" value="2"/>
</dbReference>
<dbReference type="GO" id="GO:0004674">
    <property type="term" value="F:protein serine/threonine kinase activity"/>
    <property type="evidence" value="ECO:0007669"/>
    <property type="project" value="UniProtKB-KW"/>
</dbReference>
<keyword evidence="16 25" id="KW-0472">Membrane</keyword>
<dbReference type="GO" id="GO:0005886">
    <property type="term" value="C:plasma membrane"/>
    <property type="evidence" value="ECO:0007669"/>
    <property type="project" value="UniProtKB-SubCell"/>
</dbReference>
<dbReference type="GO" id="GO:0005789">
    <property type="term" value="C:endoplasmic reticulum membrane"/>
    <property type="evidence" value="ECO:0007669"/>
    <property type="project" value="UniProtKB-SubCell"/>
</dbReference>
<name>A0A3L6DR53_MAIZE</name>
<comment type="function">
    <text evidence="22">The processed protein kinase Xa21 chain released by protein cleavage after X.oryzae pv. oryzae protein Ax21 detection translocates into the nucleus where it can bind and regulate WRKY62, a transcription factor. Confers resistance to the bacterial pathogen X.oryzae pv. oryzae (Xoo).</text>
</comment>
<keyword evidence="12 24" id="KW-0547">Nucleotide-binding</keyword>
<comment type="catalytic activity">
    <reaction evidence="20">
        <text>L-seryl-[protein] + ATP = O-phospho-L-seryl-[protein] + ADP + H(+)</text>
        <dbReference type="Rhea" id="RHEA:17989"/>
        <dbReference type="Rhea" id="RHEA-COMP:9863"/>
        <dbReference type="Rhea" id="RHEA-COMP:11604"/>
        <dbReference type="ChEBI" id="CHEBI:15378"/>
        <dbReference type="ChEBI" id="CHEBI:29999"/>
        <dbReference type="ChEBI" id="CHEBI:30616"/>
        <dbReference type="ChEBI" id="CHEBI:83421"/>
        <dbReference type="ChEBI" id="CHEBI:456216"/>
        <dbReference type="EC" id="2.7.11.1"/>
    </reaction>
</comment>
<dbReference type="Gene3D" id="1.10.510.10">
    <property type="entry name" value="Transferase(Phosphotransferase) domain 1"/>
    <property type="match status" value="1"/>
</dbReference>
<evidence type="ECO:0000256" key="9">
    <source>
        <dbReference type="ARBA" id="ARBA00022692"/>
    </source>
</evidence>
<keyword evidence="8" id="KW-0808">Transferase</keyword>
<evidence type="ECO:0000256" key="2">
    <source>
        <dbReference type="ARBA" id="ARBA00004389"/>
    </source>
</evidence>
<evidence type="ECO:0000256" key="24">
    <source>
        <dbReference type="PROSITE-ProRule" id="PRU10141"/>
    </source>
</evidence>
<protein>
    <recommendedName>
        <fullName evidence="23">Receptor kinase-like protein Xa21</fullName>
        <ecNumber evidence="3">2.7.11.1</ecNumber>
    </recommendedName>
</protein>
<evidence type="ECO:0000256" key="12">
    <source>
        <dbReference type="ARBA" id="ARBA00022741"/>
    </source>
</evidence>
<evidence type="ECO:0000256" key="21">
    <source>
        <dbReference type="ARBA" id="ARBA00054320"/>
    </source>
</evidence>
<evidence type="ECO:0000256" key="3">
    <source>
        <dbReference type="ARBA" id="ARBA00012513"/>
    </source>
</evidence>
<evidence type="ECO:0000256" key="15">
    <source>
        <dbReference type="ARBA" id="ARBA00022989"/>
    </source>
</evidence>
<evidence type="ECO:0000259" key="27">
    <source>
        <dbReference type="PROSITE" id="PS50011"/>
    </source>
</evidence>
<evidence type="ECO:0000256" key="17">
    <source>
        <dbReference type="ARBA" id="ARBA00023170"/>
    </source>
</evidence>
<dbReference type="InterPro" id="IPR008271">
    <property type="entry name" value="Ser/Thr_kinase_AS"/>
</dbReference>
<evidence type="ECO:0000256" key="22">
    <source>
        <dbReference type="ARBA" id="ARBA00056628"/>
    </source>
</evidence>
<dbReference type="Gene3D" id="3.30.200.20">
    <property type="entry name" value="Phosphorylase Kinase, domain 1"/>
    <property type="match status" value="1"/>
</dbReference>
<dbReference type="PANTHER" id="PTHR27008">
    <property type="entry name" value="OS04G0122200 PROTEIN"/>
    <property type="match status" value="1"/>
</dbReference>
<keyword evidence="15 25" id="KW-1133">Transmembrane helix</keyword>
<evidence type="ECO:0000256" key="7">
    <source>
        <dbReference type="ARBA" id="ARBA00022614"/>
    </source>
</evidence>
<keyword evidence="7" id="KW-0433">Leucine-rich repeat</keyword>
<evidence type="ECO:0000256" key="23">
    <source>
        <dbReference type="ARBA" id="ARBA00072040"/>
    </source>
</evidence>
<evidence type="ECO:0000256" key="19">
    <source>
        <dbReference type="ARBA" id="ARBA00047899"/>
    </source>
</evidence>
<dbReference type="InterPro" id="IPR001611">
    <property type="entry name" value="Leu-rich_rpt"/>
</dbReference>
<feature type="transmembrane region" description="Helical" evidence="25">
    <location>
        <begin position="690"/>
        <end position="713"/>
    </location>
</feature>
<evidence type="ECO:0000256" key="20">
    <source>
        <dbReference type="ARBA" id="ARBA00048679"/>
    </source>
</evidence>
<evidence type="ECO:0000256" key="25">
    <source>
        <dbReference type="SAM" id="Phobius"/>
    </source>
</evidence>
<gene>
    <name evidence="28" type="primary">At3g47570_20</name>
    <name evidence="28" type="ORF">Zm00014a_017399</name>
</gene>
<comment type="caution">
    <text evidence="28">The sequence shown here is derived from an EMBL/GenBank/DDBJ whole genome shotgun (WGS) entry which is preliminary data.</text>
</comment>
<dbReference type="InterPro" id="IPR011009">
    <property type="entry name" value="Kinase-like_dom_sf"/>
</dbReference>
<dbReference type="PROSITE" id="PS00107">
    <property type="entry name" value="PROTEIN_KINASE_ATP"/>
    <property type="match status" value="1"/>
</dbReference>
<feature type="binding site" evidence="24">
    <location>
        <position position="780"/>
    </location>
    <ligand>
        <name>ATP</name>
        <dbReference type="ChEBI" id="CHEBI:30616"/>
    </ligand>
</feature>
<keyword evidence="9 25" id="KW-0812">Transmembrane</keyword>
<keyword evidence="6" id="KW-0597">Phosphoprotein</keyword>
<dbReference type="PRINTS" id="PR00019">
    <property type="entry name" value="LEURICHRPT"/>
</dbReference>
<dbReference type="SMART" id="SM00369">
    <property type="entry name" value="LRR_TYP"/>
    <property type="match status" value="10"/>
</dbReference>
<dbReference type="FunFam" id="3.80.10.10:FF:000400">
    <property type="entry name" value="Nuclear pore complex protein NUP107"/>
    <property type="match status" value="1"/>
</dbReference>
<dbReference type="ExpressionAtlas" id="A0A3L6DR53">
    <property type="expression patterns" value="baseline and differential"/>
</dbReference>
<dbReference type="EC" id="2.7.11.1" evidence="3"/>
<dbReference type="SUPFAM" id="SSF56112">
    <property type="entry name" value="Protein kinase-like (PK-like)"/>
    <property type="match status" value="1"/>
</dbReference>
<dbReference type="FunFam" id="3.30.200.20:FF:000432">
    <property type="entry name" value="LRR receptor-like serine/threonine-protein kinase EFR"/>
    <property type="match status" value="1"/>
</dbReference>
<evidence type="ECO:0000256" key="10">
    <source>
        <dbReference type="ARBA" id="ARBA00022729"/>
    </source>
</evidence>
<evidence type="ECO:0000256" key="18">
    <source>
        <dbReference type="ARBA" id="ARBA00023180"/>
    </source>
</evidence>
<dbReference type="AlphaFoldDB" id="A0A3L6DR53"/>
<organism evidence="28">
    <name type="scientific">Zea mays</name>
    <name type="common">Maize</name>
    <dbReference type="NCBI Taxonomy" id="4577"/>
    <lineage>
        <taxon>Eukaryota</taxon>
        <taxon>Viridiplantae</taxon>
        <taxon>Streptophyta</taxon>
        <taxon>Embryophyta</taxon>
        <taxon>Tracheophyta</taxon>
        <taxon>Spermatophyta</taxon>
        <taxon>Magnoliopsida</taxon>
        <taxon>Liliopsida</taxon>
        <taxon>Poales</taxon>
        <taxon>Poaceae</taxon>
        <taxon>PACMAD clade</taxon>
        <taxon>Panicoideae</taxon>
        <taxon>Andropogonodae</taxon>
        <taxon>Andropogoneae</taxon>
        <taxon>Tripsacinae</taxon>
        <taxon>Zea</taxon>
    </lineage>
</organism>
<keyword evidence="11" id="KW-0677">Repeat</keyword>
<dbReference type="FunFam" id="1.10.510.10:FF:000358">
    <property type="entry name" value="Putative leucine-rich repeat receptor-like serine/threonine-protein kinase"/>
    <property type="match status" value="1"/>
</dbReference>
<dbReference type="SMART" id="SM00220">
    <property type="entry name" value="S_TKc"/>
    <property type="match status" value="1"/>
</dbReference>
<accession>A0A3L6DR53</accession>
<dbReference type="PROSITE" id="PS00108">
    <property type="entry name" value="PROTEIN_KINASE_ST"/>
    <property type="match status" value="1"/>
</dbReference>
<dbReference type="InterPro" id="IPR000719">
    <property type="entry name" value="Prot_kinase_dom"/>
</dbReference>
<keyword evidence="5" id="KW-0723">Serine/threonine-protein kinase</keyword>
<keyword evidence="18" id="KW-0325">Glycoprotein</keyword>
<dbReference type="GO" id="GO:0005524">
    <property type="term" value="F:ATP binding"/>
    <property type="evidence" value="ECO:0007669"/>
    <property type="project" value="UniProtKB-UniRule"/>
</dbReference>
<keyword evidence="14 24" id="KW-0067">ATP-binding</keyword>
<feature type="domain" description="Protein kinase" evidence="27">
    <location>
        <begin position="749"/>
        <end position="1052"/>
    </location>
</feature>
<evidence type="ECO:0000256" key="6">
    <source>
        <dbReference type="ARBA" id="ARBA00022553"/>
    </source>
</evidence>
<evidence type="ECO:0000256" key="1">
    <source>
        <dbReference type="ARBA" id="ARBA00004162"/>
    </source>
</evidence>
<evidence type="ECO:0000256" key="13">
    <source>
        <dbReference type="ARBA" id="ARBA00022777"/>
    </source>
</evidence>
<dbReference type="Gene3D" id="3.80.10.10">
    <property type="entry name" value="Ribonuclease Inhibitor"/>
    <property type="match status" value="4"/>
</dbReference>
<keyword evidence="10 26" id="KW-0732">Signal</keyword>
<evidence type="ECO:0000313" key="28">
    <source>
        <dbReference type="EMBL" id="PWZ10583.1"/>
    </source>
</evidence>
<keyword evidence="17 28" id="KW-0675">Receptor</keyword>
<dbReference type="InterPro" id="IPR003591">
    <property type="entry name" value="Leu-rich_rpt_typical-subtyp"/>
</dbReference>
<comment type="catalytic activity">
    <reaction evidence="19">
        <text>L-threonyl-[protein] + ATP = O-phospho-L-threonyl-[protein] + ADP + H(+)</text>
        <dbReference type="Rhea" id="RHEA:46608"/>
        <dbReference type="Rhea" id="RHEA-COMP:11060"/>
        <dbReference type="Rhea" id="RHEA-COMP:11605"/>
        <dbReference type="ChEBI" id="CHEBI:15378"/>
        <dbReference type="ChEBI" id="CHEBI:30013"/>
        <dbReference type="ChEBI" id="CHEBI:30616"/>
        <dbReference type="ChEBI" id="CHEBI:61977"/>
        <dbReference type="ChEBI" id="CHEBI:456216"/>
        <dbReference type="EC" id="2.7.11.1"/>
    </reaction>
</comment>
<evidence type="ECO:0000256" key="16">
    <source>
        <dbReference type="ARBA" id="ARBA00023136"/>
    </source>
</evidence>
<evidence type="ECO:0000256" key="14">
    <source>
        <dbReference type="ARBA" id="ARBA00022840"/>
    </source>
</evidence>
<evidence type="ECO:0000256" key="11">
    <source>
        <dbReference type="ARBA" id="ARBA00022737"/>
    </source>
</evidence>
<feature type="signal peptide" evidence="26">
    <location>
        <begin position="1"/>
        <end position="26"/>
    </location>
</feature>
<dbReference type="FunFam" id="3.80.10.10:FF:000233">
    <property type="entry name" value="Leucine-rich repeat receptor-like protein kinase TDR"/>
    <property type="match status" value="1"/>
</dbReference>
<evidence type="ECO:0000256" key="4">
    <source>
        <dbReference type="ARBA" id="ARBA00022475"/>
    </source>
</evidence>
<dbReference type="InterPro" id="IPR055414">
    <property type="entry name" value="LRR_R13L4/SHOC2-like"/>
</dbReference>
<reference evidence="28" key="1">
    <citation type="journal article" date="2018" name="Nat. Genet.">
        <title>Extensive intraspecific gene order and gene structural variations between Mo17 and other maize genomes.</title>
        <authorList>
            <person name="Sun S."/>
            <person name="Zhou Y."/>
            <person name="Chen J."/>
            <person name="Shi J."/>
            <person name="Zhao H."/>
            <person name="Zhao H."/>
            <person name="Song W."/>
            <person name="Zhang M."/>
            <person name="Cui Y."/>
            <person name="Dong X."/>
            <person name="Liu H."/>
            <person name="Ma X."/>
            <person name="Jiao Y."/>
            <person name="Wang B."/>
            <person name="Wei X."/>
            <person name="Stein J.C."/>
            <person name="Glaubitz J.C."/>
            <person name="Lu F."/>
            <person name="Yu G."/>
            <person name="Liang C."/>
            <person name="Fengler K."/>
            <person name="Li B."/>
            <person name="Rafalski A."/>
            <person name="Schnable P.S."/>
            <person name="Ware D.H."/>
            <person name="Buckler E.S."/>
            <person name="Lai J."/>
        </authorList>
    </citation>
    <scope>NUCLEOTIDE SEQUENCE [LARGE SCALE GENOMIC DNA]</scope>
    <source>
        <tissue evidence="28">Seedling</tissue>
    </source>
</reference>
<dbReference type="Pfam" id="PF00560">
    <property type="entry name" value="LRR_1"/>
    <property type="match status" value="2"/>
</dbReference>
<dbReference type="Pfam" id="PF00069">
    <property type="entry name" value="Pkinase"/>
    <property type="match status" value="1"/>
</dbReference>
<dbReference type="Pfam" id="PF23598">
    <property type="entry name" value="LRR_14"/>
    <property type="match status" value="2"/>
</dbReference>
<dbReference type="EMBL" id="NCVQ01000009">
    <property type="protein sequence ID" value="PWZ10583.1"/>
    <property type="molecule type" value="Genomic_DNA"/>
</dbReference>
<sequence length="1067" mass="115325">MVKHRDPVNLLVLSASMCLLWTLAAATQANDEAALDAIKVAAVHGGPGGYGDVLASWNGSAGGGGGYCSWEGVRCRGSGRRRRVVALFLPSRGLTGVLSPAVGNLSSLRLLNLSSNALSGAIPASLGRLRHLRALDLSYNAFSGKLSAANLSSCTSLVDLRLQSNHLRGGLPSELGNKLARLEELILFRNNLTGTVPESIGNLSSLRVMSLAFNQLQGAIPRSLGSIVGLTRLDLAFNYLSGEPPRSLYNLSSLERLQIQANKLNGTIPAEIGSRFPSMSILSLSWNQFTGSIPASLTNLTTLQRVELSVNMLHGRVPPALGRLRGLQLLYLFQNELEADDRNGWEFMASLSNCTQLQDLNIADNSFTGRLPGSVGNLSTTALQILHLEYNDGISGSIPSAIGNLASLELLGLGFTSVSGVLPDSMGKLGNLARLGLYNTQVSGLIPTSIGNLSRLIELYAQHANLEGAIPTSFGQLKNLISLDLANNRLNSSIPAEVFELPLLSKYLDLSSNSLSGPLPPQVGSLVNLNSMDLSGNQLSGELPDSIGECIMLQGLWLEDNSLEGEIPQSLKNMTDLLALNLSMNKLSGTIPEGIGAIRNLQQLDLAHNNLSGPIPTSLQNLTSLSELDLSFNSLQGQVPEGGIFRISRNFSVAGNSGLCGGIPQLRLQPCRKNSLKKGSKKRRVKSLTIALATTSAFLFLAFMALVFGLIYWKRRRQRVKQSSFRPPMIEEQYEKVSYHALENGTGGFSETNLLGRGSFGTVYRCSFQDEEGTTLAAVKVFDLEQSGSSRSFVAECEALRRVRHRCLMKIITCCSSIDRQGREFKALVFEFMPNGSLGDWLHPKPSTSSMPTVSNTLSIVQRLNVAVDVMDGLDYLHNHCQPPIVHCDLKPSNILLAQDMSARVGDFGISRILPEIARSNTLQNSSSTAGIRGSIGYVAPEYGEGSCVSTLGDVYSVGILLLEMFTGRSPTDEMFRGSLDLHRFSEDALPERIWEIADAKMWLHTNTNHVATAETENCLVSVVALGVSCSKKQPRERTPIQVAAIQMHDIRDSYCKFARSLVTELE</sequence>
<proteinExistence type="predicted"/>
<dbReference type="Proteomes" id="UP000251960">
    <property type="component" value="Chromosome 8"/>
</dbReference>
<keyword evidence="4" id="KW-1003">Cell membrane</keyword>
<evidence type="ECO:0000256" key="8">
    <source>
        <dbReference type="ARBA" id="ARBA00022679"/>
    </source>
</evidence>
<evidence type="ECO:0000256" key="26">
    <source>
        <dbReference type="SAM" id="SignalP"/>
    </source>
</evidence>
<dbReference type="InterPro" id="IPR051809">
    <property type="entry name" value="Plant_receptor-like_S/T_kinase"/>
</dbReference>
<comment type="function">
    <text evidence="21">Receptor kinase that detects X.oryzae pv. oryzae protein Ax21 to promote innate immunity. Following X.oryzae pv. oryzae protein Ax21 detection, undergoes cleavage, releasing the processed protein kinase Xa21 chain.</text>
</comment>
<dbReference type="GO" id="GO:0009791">
    <property type="term" value="P:post-embryonic development"/>
    <property type="evidence" value="ECO:0007669"/>
    <property type="project" value="UniProtKB-ARBA"/>
</dbReference>
<keyword evidence="13 28" id="KW-0418">Kinase</keyword>
<dbReference type="PROSITE" id="PS50011">
    <property type="entry name" value="PROTEIN_KINASE_DOM"/>
    <property type="match status" value="1"/>
</dbReference>
<dbReference type="PANTHER" id="PTHR27008:SF544">
    <property type="entry name" value="PROTEIN KINASE DOMAIN-CONTAINING PROTEIN"/>
    <property type="match status" value="1"/>
</dbReference>
<dbReference type="InterPro" id="IPR017441">
    <property type="entry name" value="Protein_kinase_ATP_BS"/>
</dbReference>
<evidence type="ECO:0000256" key="5">
    <source>
        <dbReference type="ARBA" id="ARBA00022527"/>
    </source>
</evidence>
<comment type="subcellular location">
    <subcellularLocation>
        <location evidence="1">Cell membrane</location>
        <topology evidence="1">Single-pass membrane protein</topology>
    </subcellularLocation>
    <subcellularLocation>
        <location evidence="2">Endoplasmic reticulum membrane</location>
        <topology evidence="2">Single-pass membrane protein</topology>
    </subcellularLocation>
</comment>
<feature type="chain" id="PRO_5018264501" description="Receptor kinase-like protein Xa21" evidence="26">
    <location>
        <begin position="27"/>
        <end position="1067"/>
    </location>
</feature>
<dbReference type="FunFam" id="3.80.10.10:FF:001158">
    <property type="entry name" value="Leucine-rich repeat protein kinase family protein"/>
    <property type="match status" value="1"/>
</dbReference>